<dbReference type="AlphaFoldDB" id="A0A2C5Q481"/>
<sequence length="415" mass="47019">MSLQTKYIAGISLGVMGVGFAASIPFQGTVAGEIIQGGFEAGLVGGLADWFAVTALFRHPMGIPIPHTALLPKNRKRVTKGLIHTLENEWLTKESITNKVKEMQLAQMVLQIAEREMQSDAVKKGIVTIAEKAIVTIDTEKLAVIIEKELKTYLHTINTSNILQVLVDQLVVQEYDEKTLDYILVKVKDWTAQDEARYQLGSLGMKAMENIKVDGFLQFTLKSFMNIVDEDKIGGILQKFIISNINSLQDADNSTRQLILAKIRQEIIHVKENEALLQELENWKENWIANWDATDKIKEMLGQVQQRAITFVKNEEFTDKYVMPFLQKQMNKIKEDEQTVQKIEEWLQKQVVTLVEKNHSKIGKLVQENLDKLDDKTLIEMIENNVGKDLQWIRVNGAVCGFMIGLVLEGIKAII</sequence>
<dbReference type="GO" id="GO:0005886">
    <property type="term" value="C:plasma membrane"/>
    <property type="evidence" value="ECO:0007669"/>
    <property type="project" value="TreeGrafter"/>
</dbReference>
<dbReference type="InterPro" id="IPR007383">
    <property type="entry name" value="DUF445"/>
</dbReference>
<protein>
    <submittedName>
        <fullName evidence="2">DUF445 domain-containing protein</fullName>
    </submittedName>
</protein>
<comment type="caution">
    <text evidence="2">The sequence shown here is derived from an EMBL/GenBank/DDBJ whole genome shotgun (WGS) entry which is preliminary data.</text>
</comment>
<dbReference type="Pfam" id="PF04286">
    <property type="entry name" value="DUF445"/>
    <property type="match status" value="1"/>
</dbReference>
<dbReference type="PANTHER" id="PTHR38442">
    <property type="entry name" value="INNER MEMBRANE PROTEIN-RELATED"/>
    <property type="match status" value="1"/>
</dbReference>
<dbReference type="EMBL" id="NUUQ01000004">
    <property type="protein sequence ID" value="PHG65139.1"/>
    <property type="molecule type" value="Genomic_DNA"/>
</dbReference>
<feature type="transmembrane region" description="Helical" evidence="1">
    <location>
        <begin position="7"/>
        <end position="26"/>
    </location>
</feature>
<reference evidence="2 3" key="1">
    <citation type="submission" date="2017-09" db="EMBL/GenBank/DDBJ databases">
        <title>Large-scale bioinformatics analysis of Bacillus genomes uncovers conserved roles of natural products in bacterial physiology.</title>
        <authorList>
            <consortium name="Agbiome Team Llc"/>
            <person name="Bleich R.M."/>
            <person name="Grubbs K.J."/>
            <person name="Santa Maria K.C."/>
            <person name="Allen S.E."/>
            <person name="Farag S."/>
            <person name="Shank E.A."/>
            <person name="Bowers A."/>
        </authorList>
    </citation>
    <scope>NUCLEOTIDE SEQUENCE [LARGE SCALE GENOMIC DNA]</scope>
    <source>
        <strain evidence="2 3">AFS029838</strain>
    </source>
</reference>
<evidence type="ECO:0000313" key="2">
    <source>
        <dbReference type="EMBL" id="PHG65139.1"/>
    </source>
</evidence>
<dbReference type="RefSeq" id="WP_098721781.1">
    <property type="nucleotide sequence ID" value="NZ_NUUQ01000004.1"/>
</dbReference>
<evidence type="ECO:0000256" key="1">
    <source>
        <dbReference type="SAM" id="Phobius"/>
    </source>
</evidence>
<keyword evidence="1" id="KW-1133">Transmembrane helix</keyword>
<organism evidence="2 3">
    <name type="scientific">Bacillus wiedmannii</name>
    <dbReference type="NCBI Taxonomy" id="1890302"/>
    <lineage>
        <taxon>Bacteria</taxon>
        <taxon>Bacillati</taxon>
        <taxon>Bacillota</taxon>
        <taxon>Bacilli</taxon>
        <taxon>Bacillales</taxon>
        <taxon>Bacillaceae</taxon>
        <taxon>Bacillus</taxon>
        <taxon>Bacillus cereus group</taxon>
    </lineage>
</organism>
<dbReference type="Proteomes" id="UP000222503">
    <property type="component" value="Unassembled WGS sequence"/>
</dbReference>
<evidence type="ECO:0000313" key="3">
    <source>
        <dbReference type="Proteomes" id="UP000222503"/>
    </source>
</evidence>
<gene>
    <name evidence="2" type="ORF">COI65_05155</name>
</gene>
<dbReference type="PANTHER" id="PTHR38442:SF1">
    <property type="entry name" value="INNER MEMBRANE PROTEIN"/>
    <property type="match status" value="1"/>
</dbReference>
<proteinExistence type="predicted"/>
<accession>A0A2C5Q481</accession>
<keyword evidence="1" id="KW-0472">Membrane</keyword>
<name>A0A2C5Q481_9BACI</name>
<keyword evidence="1" id="KW-0812">Transmembrane</keyword>